<evidence type="ECO:0000313" key="10">
    <source>
        <dbReference type="EMBL" id="MBF0935122.1"/>
    </source>
</evidence>
<keyword evidence="4 7" id="KW-0012">Acyltransferase</keyword>
<dbReference type="AlphaFoldDB" id="A0A929QU22"/>
<dbReference type="NCBIfam" id="TIGR01930">
    <property type="entry name" value="AcCoA-C-Actrans"/>
    <property type="match status" value="1"/>
</dbReference>
<organism evidence="10 11">
    <name type="scientific">Abiotrophia defectiva</name>
    <name type="common">Streptococcus defectivus</name>
    <dbReference type="NCBI Taxonomy" id="46125"/>
    <lineage>
        <taxon>Bacteria</taxon>
        <taxon>Bacillati</taxon>
        <taxon>Bacillota</taxon>
        <taxon>Bacilli</taxon>
        <taxon>Lactobacillales</taxon>
        <taxon>Aerococcaceae</taxon>
        <taxon>Abiotrophia</taxon>
    </lineage>
</organism>
<dbReference type="Proteomes" id="UP000757900">
    <property type="component" value="Unassembled WGS sequence"/>
</dbReference>
<reference evidence="10" key="1">
    <citation type="submission" date="2020-04" db="EMBL/GenBank/DDBJ databases">
        <title>Deep metagenomics examines the oral microbiome during advanced dental caries in children, revealing novel taxa and co-occurrences with host molecules.</title>
        <authorList>
            <person name="Baker J.L."/>
            <person name="Morton J.T."/>
            <person name="Dinis M."/>
            <person name="Alvarez R."/>
            <person name="Tran N.C."/>
            <person name="Knight R."/>
            <person name="Edlund A."/>
        </authorList>
    </citation>
    <scope>NUCLEOTIDE SEQUENCE</scope>
    <source>
        <strain evidence="10">JCVI_23_bin.16</strain>
    </source>
</reference>
<dbReference type="GO" id="GO:0003985">
    <property type="term" value="F:acetyl-CoA C-acetyltransferase activity"/>
    <property type="evidence" value="ECO:0007669"/>
    <property type="project" value="UniProtKB-EC"/>
</dbReference>
<dbReference type="PIRSF" id="PIRSF000429">
    <property type="entry name" value="Ac-CoA_Ac_transf"/>
    <property type="match status" value="1"/>
</dbReference>
<dbReference type="PANTHER" id="PTHR18919:SF107">
    <property type="entry name" value="ACETYL-COA ACETYLTRANSFERASE, CYTOSOLIC"/>
    <property type="match status" value="1"/>
</dbReference>
<proteinExistence type="inferred from homology"/>
<evidence type="ECO:0000259" key="9">
    <source>
        <dbReference type="Pfam" id="PF02803"/>
    </source>
</evidence>
<protein>
    <recommendedName>
        <fullName evidence="2">acetyl-CoA C-acetyltransferase</fullName>
        <ecNumber evidence="2">2.3.1.9</ecNumber>
    </recommendedName>
    <alternativeName>
        <fullName evidence="5">Acetoacetyl-CoA thiolase</fullName>
    </alternativeName>
</protein>
<dbReference type="InterPro" id="IPR020617">
    <property type="entry name" value="Thiolase_C"/>
</dbReference>
<dbReference type="InterPro" id="IPR020613">
    <property type="entry name" value="Thiolase_CS"/>
</dbReference>
<dbReference type="InterPro" id="IPR002155">
    <property type="entry name" value="Thiolase"/>
</dbReference>
<accession>A0A929QU22</accession>
<feature type="domain" description="Thiolase N-terminal" evidence="8">
    <location>
        <begin position="4"/>
        <end position="263"/>
    </location>
</feature>
<dbReference type="Gene3D" id="3.40.47.10">
    <property type="match status" value="2"/>
</dbReference>
<dbReference type="PROSITE" id="PS00098">
    <property type="entry name" value="THIOLASE_1"/>
    <property type="match status" value="1"/>
</dbReference>
<dbReference type="Pfam" id="PF02803">
    <property type="entry name" value="Thiolase_C"/>
    <property type="match status" value="1"/>
</dbReference>
<evidence type="ECO:0000256" key="4">
    <source>
        <dbReference type="ARBA" id="ARBA00023315"/>
    </source>
</evidence>
<dbReference type="InterPro" id="IPR016039">
    <property type="entry name" value="Thiolase-like"/>
</dbReference>
<dbReference type="FunFam" id="3.40.47.10:FF:000010">
    <property type="entry name" value="Acetyl-CoA acetyltransferase (Thiolase)"/>
    <property type="match status" value="1"/>
</dbReference>
<evidence type="ECO:0000256" key="7">
    <source>
        <dbReference type="RuleBase" id="RU003557"/>
    </source>
</evidence>
<keyword evidence="3 7" id="KW-0808">Transferase</keyword>
<feature type="active site" description="Proton acceptor" evidence="6">
    <location>
        <position position="358"/>
    </location>
</feature>
<dbReference type="Pfam" id="PF00108">
    <property type="entry name" value="Thiolase_N"/>
    <property type="match status" value="1"/>
</dbReference>
<evidence type="ECO:0000256" key="2">
    <source>
        <dbReference type="ARBA" id="ARBA00012705"/>
    </source>
</evidence>
<dbReference type="CDD" id="cd00751">
    <property type="entry name" value="thiolase"/>
    <property type="match status" value="1"/>
</dbReference>
<dbReference type="SUPFAM" id="SSF53901">
    <property type="entry name" value="Thiolase-like"/>
    <property type="match status" value="2"/>
</dbReference>
<dbReference type="PROSITE" id="PS00099">
    <property type="entry name" value="THIOLASE_3"/>
    <property type="match status" value="1"/>
</dbReference>
<evidence type="ECO:0000313" key="11">
    <source>
        <dbReference type="Proteomes" id="UP000757900"/>
    </source>
</evidence>
<dbReference type="InterPro" id="IPR020616">
    <property type="entry name" value="Thiolase_N"/>
</dbReference>
<name>A0A929QU22_ABIDE</name>
<dbReference type="InterPro" id="IPR020610">
    <property type="entry name" value="Thiolase_AS"/>
</dbReference>
<dbReference type="EMBL" id="JABZFV010000134">
    <property type="protein sequence ID" value="MBF0935122.1"/>
    <property type="molecule type" value="Genomic_DNA"/>
</dbReference>
<dbReference type="EC" id="2.3.1.9" evidence="2"/>
<evidence type="ECO:0000259" key="8">
    <source>
        <dbReference type="Pfam" id="PF00108"/>
    </source>
</evidence>
<evidence type="ECO:0000256" key="6">
    <source>
        <dbReference type="PIRSR" id="PIRSR000429-1"/>
    </source>
</evidence>
<dbReference type="PROSITE" id="PS00737">
    <property type="entry name" value="THIOLASE_2"/>
    <property type="match status" value="1"/>
</dbReference>
<comment type="similarity">
    <text evidence="1 7">Belongs to the thiolase-like superfamily. Thiolase family.</text>
</comment>
<dbReference type="PANTHER" id="PTHR18919">
    <property type="entry name" value="ACETYL-COA C-ACYLTRANSFERASE"/>
    <property type="match status" value="1"/>
</dbReference>
<evidence type="ECO:0000256" key="3">
    <source>
        <dbReference type="ARBA" id="ARBA00022679"/>
    </source>
</evidence>
<evidence type="ECO:0000256" key="5">
    <source>
        <dbReference type="ARBA" id="ARBA00030755"/>
    </source>
</evidence>
<sequence length="404" mass="42647">MTRVYITEVKRSAIGRYLGALSNLSPLDLGSQVLRAVLESDQVPVEAIEEVIVGNVLSAGHGQNLARQIALEAGLPMTTPAYTVNMVCGSGLKAVYEGYTKIKAGENQALIVGGVESMSQAAFVLDGKSRKGMAYGGSPLVDSLYRDGLSDAFGGYAMGVTAENLAQQYDISRQAQDAYAYQSQVKAQAAQQAGLFDQEIVAITEVDRKSNRQVIDRDEYINYKTSPEKLAGLRPAFQKEGTVTAGNASGINDGAAFLCLVSQEIVDRYQLTPLAEVLGFGQAGVDPSLMGIGPVGAIEQVLARTGVPFEAVDRFELNEAFAVQALAVSHDLVAHHGVSAEWLAERTNVHGGAIALGHPIGASGVRVLATLCHELVRSESQYGLASLCIGGGMGIAALVKRYQA</sequence>
<feature type="active site" description="Proton acceptor" evidence="6">
    <location>
        <position position="388"/>
    </location>
</feature>
<feature type="domain" description="Thiolase C-terminal" evidence="9">
    <location>
        <begin position="271"/>
        <end position="400"/>
    </location>
</feature>
<gene>
    <name evidence="10" type="ORF">HXK00_05705</name>
</gene>
<feature type="active site" description="Acyl-thioester intermediate" evidence="6">
    <location>
        <position position="88"/>
    </location>
</feature>
<dbReference type="InterPro" id="IPR020615">
    <property type="entry name" value="Thiolase_acyl_enz_int_AS"/>
</dbReference>
<comment type="caution">
    <text evidence="10">The sequence shown here is derived from an EMBL/GenBank/DDBJ whole genome shotgun (WGS) entry which is preliminary data.</text>
</comment>
<evidence type="ECO:0000256" key="1">
    <source>
        <dbReference type="ARBA" id="ARBA00010982"/>
    </source>
</evidence>